<sequence length="742" mass="85502">MVNSQSKPIKIPIPQHSMDLKYPNTSEWLTYKTYLYLQNNLYPIPPLVFVASTIGIGTYLGRNWPDIFNDKLTVCQENGLLNATKLGLFASLVTTGSVYGIRKVLKYTFFSYKGFLFENPKKPSLKTKIWSCMRYVLQLNKPLFNSCDSLLPNLPVPPLDQSVYNYLESIKEIVGEEEFENVKKMAIDFLEKDGKKLQNYCKLTALTSDNYVSLFWVKYCYLFSREPLLINSSVGYLDCCKNVGSNQARRAAHVIYLDGMSMLAIDQQKLKPLGEGMMCMNHYKKNYCVNRTPGETMDEIVEFGIKKHVIIMHKGCIYKVDVFDDYGKVHDIETIYEQLVDILLQDNKLSEGESKIAALTTDRRDSWYRNRKQFMLSNELNRKNLDIIESAISVLYLCDRDDLTLDEESAEKFLYENLTGNGVNRWVDKSVNYSVTKSGVFGGTTEHSIADGIEFDHLMEDYLAIDKYHMPYPKEIEDIYQRPEKRGKMQVERLKFDVNEDLSKEILRCYDNHQEYAADVDLACIMWSQFGKGIIKKGKISPDGFVQMAIQLTYFKENNKFVLTYEAASPRFYQNARTETLRTVTSDSCNFVRGMLKEQLSKAEKYELLKTATEKHTANNKQCMVGNGFDRHLFVLTVLSKGLNIENEFLNYYIGQKWTLSTSQPPTVTNQLDEENDPDVSWRGAAFGAVDKAGYGVCYRFAANDRFYAYITSYKSASNTDSQRFKRLFLESINEMIQILDL</sequence>
<protein>
    <submittedName>
        <fullName evidence="2">Carn_acyltransf domain-containing protein</fullName>
    </submittedName>
</protein>
<name>A0AC35U056_9BILA</name>
<evidence type="ECO:0000313" key="1">
    <source>
        <dbReference type="Proteomes" id="UP000095286"/>
    </source>
</evidence>
<reference evidence="2" key="1">
    <citation type="submission" date="2025-08" db="UniProtKB">
        <authorList>
            <consortium name="WormBaseParasite"/>
        </authorList>
    </citation>
    <scope>IDENTIFICATION</scope>
    <source>
        <strain evidence="2">KR3021</strain>
    </source>
</reference>
<evidence type="ECO:0000313" key="2">
    <source>
        <dbReference type="WBParaSite" id="RSKR_0000637500.2"/>
    </source>
</evidence>
<proteinExistence type="predicted"/>
<dbReference type="WBParaSite" id="RSKR_0000637500.2">
    <property type="protein sequence ID" value="RSKR_0000637500.2"/>
    <property type="gene ID" value="RSKR_0000637500"/>
</dbReference>
<accession>A0AC35U056</accession>
<dbReference type="Proteomes" id="UP000095286">
    <property type="component" value="Unplaced"/>
</dbReference>
<organism evidence="1 2">
    <name type="scientific">Rhabditophanes sp. KR3021</name>
    <dbReference type="NCBI Taxonomy" id="114890"/>
    <lineage>
        <taxon>Eukaryota</taxon>
        <taxon>Metazoa</taxon>
        <taxon>Ecdysozoa</taxon>
        <taxon>Nematoda</taxon>
        <taxon>Chromadorea</taxon>
        <taxon>Rhabditida</taxon>
        <taxon>Tylenchina</taxon>
        <taxon>Panagrolaimomorpha</taxon>
        <taxon>Strongyloidoidea</taxon>
        <taxon>Alloionematidae</taxon>
        <taxon>Rhabditophanes</taxon>
    </lineage>
</organism>